<dbReference type="STRING" id="693986.MOC_1842"/>
<dbReference type="InterPro" id="IPR036590">
    <property type="entry name" value="SRAP-like"/>
</dbReference>
<evidence type="ECO:0000313" key="2">
    <source>
        <dbReference type="Proteomes" id="UP000029492"/>
    </source>
</evidence>
<gene>
    <name evidence="1" type="ORF">MOC_1842</name>
</gene>
<organism evidence="1 2">
    <name type="scientific">Methylobacterium oryzae CBMB20</name>
    <dbReference type="NCBI Taxonomy" id="693986"/>
    <lineage>
        <taxon>Bacteria</taxon>
        <taxon>Pseudomonadati</taxon>
        <taxon>Pseudomonadota</taxon>
        <taxon>Alphaproteobacteria</taxon>
        <taxon>Hyphomicrobiales</taxon>
        <taxon>Methylobacteriaceae</taxon>
        <taxon>Methylobacterium</taxon>
    </lineage>
</organism>
<dbReference type="KEGG" id="mor:MOC_1842"/>
<accession>A0A089NQB7</accession>
<evidence type="ECO:0000313" key="1">
    <source>
        <dbReference type="EMBL" id="AIQ89597.1"/>
    </source>
</evidence>
<dbReference type="Gene3D" id="3.90.1680.20">
    <property type="match status" value="1"/>
</dbReference>
<keyword evidence="2" id="KW-1185">Reference proteome</keyword>
<dbReference type="HOGENOM" id="CLU_2789172_0_0_5"/>
<proteinExistence type="predicted"/>
<dbReference type="EMBL" id="CP003811">
    <property type="protein sequence ID" value="AIQ89597.1"/>
    <property type="molecule type" value="Genomic_DNA"/>
</dbReference>
<protein>
    <submittedName>
        <fullName evidence="1">Protein of unassigned function</fullName>
    </submittedName>
</protein>
<dbReference type="Proteomes" id="UP000029492">
    <property type="component" value="Chromosome"/>
</dbReference>
<name>A0A089NQB7_9HYPH</name>
<dbReference type="AlphaFoldDB" id="A0A089NQB7"/>
<sequence length="68" mass="7617">MGHAVSGLGSEETEGRDFGVTIVHNTDSPPWRCWLSPELRCLVPFMSFSENEKARIRPCGSRSPRIDL</sequence>
<dbReference type="SUPFAM" id="SSF143081">
    <property type="entry name" value="BB1717-like"/>
    <property type="match status" value="1"/>
</dbReference>
<reference evidence="1 2" key="1">
    <citation type="journal article" date="2014" name="PLoS ONE">
        <title>Genome Information of Methylobacterium oryzae, a Plant-Probiotic Methylotroph in the Phyllosphere.</title>
        <authorList>
            <person name="Kwak M.J."/>
            <person name="Jeong H."/>
            <person name="Madhaiyan M."/>
            <person name="Lee Y."/>
            <person name="Sa T.M."/>
            <person name="Oh T.K."/>
            <person name="Kim J.F."/>
        </authorList>
    </citation>
    <scope>NUCLEOTIDE SEQUENCE [LARGE SCALE GENOMIC DNA]</scope>
    <source>
        <strain evidence="1 2">CBMB20</strain>
    </source>
</reference>